<sequence length="188" mass="21792">MNSSIENYKNDVISHYSDNWGTDFMEKMEFYGPIGQLVPKFSVLEYAPNSSRDMWIYATSGISTYTHLSPVEIHLFSAIQDHSIFEILSALCYYHNIEANLNLGHTVNFGRSWQGESKSFYGLISLPYLDGPDLEIMNKTGREVHFYWLIPITKEEVDYKMSHGLEALELKFDENHFNYLDPNRVSIV</sequence>
<proteinExistence type="predicted"/>
<keyword evidence="3" id="KW-1185">Reference proteome</keyword>
<evidence type="ECO:0000313" key="3">
    <source>
        <dbReference type="Proteomes" id="UP000295620"/>
    </source>
</evidence>
<name>A0A4R6SV07_9SPHI</name>
<gene>
    <name evidence="2" type="ORF">ATK78_1355</name>
</gene>
<reference evidence="2 3" key="1">
    <citation type="submission" date="2019-03" db="EMBL/GenBank/DDBJ databases">
        <title>Genomic Encyclopedia of Archaeal and Bacterial Type Strains, Phase II (KMG-II): from individual species to whole genera.</title>
        <authorList>
            <person name="Goeker M."/>
        </authorList>
    </citation>
    <scope>NUCLEOTIDE SEQUENCE [LARGE SCALE GENOMIC DNA]</scope>
    <source>
        <strain evidence="2 3">DSM 19035</strain>
    </source>
</reference>
<dbReference type="Pfam" id="PF05076">
    <property type="entry name" value="SUFU"/>
    <property type="match status" value="1"/>
</dbReference>
<dbReference type="EMBL" id="SNYC01000004">
    <property type="protein sequence ID" value="TDQ09201.1"/>
    <property type="molecule type" value="Genomic_DNA"/>
</dbReference>
<accession>A0A4R6SV07</accession>
<dbReference type="AlphaFoldDB" id="A0A4R6SV07"/>
<dbReference type="RefSeq" id="WP_133575305.1">
    <property type="nucleotide sequence ID" value="NZ_SNYC01000004.1"/>
</dbReference>
<organism evidence="2 3">
    <name type="scientific">Pedobacter metabolipauper</name>
    <dbReference type="NCBI Taxonomy" id="425513"/>
    <lineage>
        <taxon>Bacteria</taxon>
        <taxon>Pseudomonadati</taxon>
        <taxon>Bacteroidota</taxon>
        <taxon>Sphingobacteriia</taxon>
        <taxon>Sphingobacteriales</taxon>
        <taxon>Sphingobacteriaceae</taxon>
        <taxon>Pedobacter</taxon>
    </lineage>
</organism>
<dbReference type="Proteomes" id="UP000295620">
    <property type="component" value="Unassembled WGS sequence"/>
</dbReference>
<feature type="domain" description="Suppressor of fused-like" evidence="1">
    <location>
        <begin position="42"/>
        <end position="184"/>
    </location>
</feature>
<evidence type="ECO:0000259" key="1">
    <source>
        <dbReference type="Pfam" id="PF05076"/>
    </source>
</evidence>
<comment type="caution">
    <text evidence="2">The sequence shown here is derived from an EMBL/GenBank/DDBJ whole genome shotgun (WGS) entry which is preliminary data.</text>
</comment>
<dbReference type="OrthoDB" id="8479146at2"/>
<protein>
    <submittedName>
        <fullName evidence="2">Suppressor of fused protein SUFU</fullName>
    </submittedName>
</protein>
<dbReference type="InterPro" id="IPR020941">
    <property type="entry name" value="SUFU-like_domain"/>
</dbReference>
<evidence type="ECO:0000313" key="2">
    <source>
        <dbReference type="EMBL" id="TDQ09201.1"/>
    </source>
</evidence>